<evidence type="ECO:0000313" key="3">
    <source>
        <dbReference type="Proteomes" id="UP001163105"/>
    </source>
</evidence>
<sequence>MATDALDARRAWDMCVVEADTPRVRTAQHPSPSAVTFNCHIHDDNDDDDNDDDDNDDDDNGDDDPDDDTALPTQTIPSSQRLAPLELLALLFSSSSYFFDMAFCQAKKSLKSLEPPGPGTATSADHSIPHRGLWLALAAARRTLTVTSPRRRRPSVFIATERPRSTRRICSVVQMHSGSGFVMDQGVGLQEGPATSPLHAEPLGVQLSWDEHGVEPRPVDENDASGPVSTADGSAECDDEMRSSVINHPSQGPSSSRALTYTCDFILFSDDDSGALNGDGLFPPDEAAVDDLGHPQSRDRPEACLRHTAAPMGSRFEADHQSIGTIGAWGDAGHHDDSFRVSSVDFDRELDRALLPQTPLMPQLRIEDGPEAVSTEATFCACCECEDMSTIIQGEYCASSEQVDL</sequence>
<comment type="caution">
    <text evidence="2">The sequence shown here is derived from an EMBL/GenBank/DDBJ whole genome shotgun (WGS) entry which is preliminary data.</text>
</comment>
<proteinExistence type="predicted"/>
<feature type="region of interest" description="Disordered" evidence="1">
    <location>
        <begin position="213"/>
        <end position="239"/>
    </location>
</feature>
<feature type="compositionally biased region" description="Acidic residues" evidence="1">
    <location>
        <begin position="44"/>
        <end position="69"/>
    </location>
</feature>
<evidence type="ECO:0000256" key="1">
    <source>
        <dbReference type="SAM" id="MobiDB-lite"/>
    </source>
</evidence>
<name>A0AB34FW02_9HYPO</name>
<gene>
    <name evidence="2" type="ORF">O9K51_03722</name>
</gene>
<organism evidence="2 3">
    <name type="scientific">Purpureocillium lavendulum</name>
    <dbReference type="NCBI Taxonomy" id="1247861"/>
    <lineage>
        <taxon>Eukaryota</taxon>
        <taxon>Fungi</taxon>
        <taxon>Dikarya</taxon>
        <taxon>Ascomycota</taxon>
        <taxon>Pezizomycotina</taxon>
        <taxon>Sordariomycetes</taxon>
        <taxon>Hypocreomycetidae</taxon>
        <taxon>Hypocreales</taxon>
        <taxon>Ophiocordycipitaceae</taxon>
        <taxon>Purpureocillium</taxon>
    </lineage>
</organism>
<dbReference type="EMBL" id="JAQHRD010000003">
    <property type="protein sequence ID" value="KAJ6442547.1"/>
    <property type="molecule type" value="Genomic_DNA"/>
</dbReference>
<protein>
    <submittedName>
        <fullName evidence="2">Uncharacterized protein</fullName>
    </submittedName>
</protein>
<feature type="region of interest" description="Disordered" evidence="1">
    <location>
        <begin position="23"/>
        <end position="78"/>
    </location>
</feature>
<dbReference type="AlphaFoldDB" id="A0AB34FW02"/>
<reference evidence="2" key="1">
    <citation type="submission" date="2023-01" db="EMBL/GenBank/DDBJ databases">
        <title>The growth and conidiation of Purpureocillium lavendulum are regulated by nitrogen source and histone H3K14 acetylation.</title>
        <authorList>
            <person name="Tang P."/>
            <person name="Han J."/>
            <person name="Zhang C."/>
            <person name="Tang P."/>
            <person name="Qi F."/>
            <person name="Zhang K."/>
            <person name="Liang L."/>
        </authorList>
    </citation>
    <scope>NUCLEOTIDE SEQUENCE</scope>
    <source>
        <strain evidence="2">YMF1.00683</strain>
    </source>
</reference>
<dbReference type="Proteomes" id="UP001163105">
    <property type="component" value="Unassembled WGS sequence"/>
</dbReference>
<evidence type="ECO:0000313" key="2">
    <source>
        <dbReference type="EMBL" id="KAJ6442547.1"/>
    </source>
</evidence>
<keyword evidence="3" id="KW-1185">Reference proteome</keyword>
<accession>A0AB34FW02</accession>